<evidence type="ECO:0000313" key="1">
    <source>
        <dbReference type="EMBL" id="KOB65038.1"/>
    </source>
</evidence>
<dbReference type="InterPro" id="IPR036179">
    <property type="entry name" value="Ig-like_dom_sf"/>
</dbReference>
<name>A0A0L7KNZ6_OPEBR</name>
<comment type="caution">
    <text evidence="1">The sequence shown here is derived from an EMBL/GenBank/DDBJ whole genome shotgun (WGS) entry which is preliminary data.</text>
</comment>
<dbReference type="SUPFAM" id="SSF48726">
    <property type="entry name" value="Immunoglobulin"/>
    <property type="match status" value="1"/>
</dbReference>
<dbReference type="InterPro" id="IPR013783">
    <property type="entry name" value="Ig-like_fold"/>
</dbReference>
<sequence>MVPLNAKEAIFAEQVPLLRSHVITKNHRIAVSKADPTWTLTLRLVKLTDGGRYMCQINTEPMITQTHHLHVFGTPHPTVAWRREDLAQMVVDGKNALRALCKLSSKHSNDMPES</sequence>
<dbReference type="STRING" id="104452.A0A0L7KNZ6"/>
<proteinExistence type="predicted"/>
<gene>
    <name evidence="1" type="ORF">OBRU01_23074</name>
</gene>
<evidence type="ECO:0000313" key="2">
    <source>
        <dbReference type="Proteomes" id="UP000037510"/>
    </source>
</evidence>
<reference evidence="1 2" key="1">
    <citation type="journal article" date="2015" name="Genome Biol. Evol.">
        <title>The genome of winter moth (Operophtera brumata) provides a genomic perspective on sexual dimorphism and phenology.</title>
        <authorList>
            <person name="Derks M.F."/>
            <person name="Smit S."/>
            <person name="Salis L."/>
            <person name="Schijlen E."/>
            <person name="Bossers A."/>
            <person name="Mateman C."/>
            <person name="Pijl A.S."/>
            <person name="de Ridder D."/>
            <person name="Groenen M.A."/>
            <person name="Visser M.E."/>
            <person name="Megens H.J."/>
        </authorList>
    </citation>
    <scope>NUCLEOTIDE SEQUENCE [LARGE SCALE GENOMIC DNA]</scope>
    <source>
        <strain evidence="1">WM2013NL</strain>
        <tissue evidence="1">Head and thorax</tissue>
    </source>
</reference>
<dbReference type="EMBL" id="JTDY01007669">
    <property type="protein sequence ID" value="KOB65038.1"/>
    <property type="molecule type" value="Genomic_DNA"/>
</dbReference>
<accession>A0A0L7KNZ6</accession>
<dbReference type="Proteomes" id="UP000037510">
    <property type="component" value="Unassembled WGS sequence"/>
</dbReference>
<dbReference type="Gene3D" id="2.60.40.10">
    <property type="entry name" value="Immunoglobulins"/>
    <property type="match status" value="1"/>
</dbReference>
<keyword evidence="2" id="KW-1185">Reference proteome</keyword>
<dbReference type="AlphaFoldDB" id="A0A0L7KNZ6"/>
<protein>
    <submittedName>
        <fullName evidence="1">Putative Neurotrimin</fullName>
    </submittedName>
</protein>
<organism evidence="1 2">
    <name type="scientific">Operophtera brumata</name>
    <name type="common">Winter moth</name>
    <name type="synonym">Phalaena brumata</name>
    <dbReference type="NCBI Taxonomy" id="104452"/>
    <lineage>
        <taxon>Eukaryota</taxon>
        <taxon>Metazoa</taxon>
        <taxon>Ecdysozoa</taxon>
        <taxon>Arthropoda</taxon>
        <taxon>Hexapoda</taxon>
        <taxon>Insecta</taxon>
        <taxon>Pterygota</taxon>
        <taxon>Neoptera</taxon>
        <taxon>Endopterygota</taxon>
        <taxon>Lepidoptera</taxon>
        <taxon>Glossata</taxon>
        <taxon>Ditrysia</taxon>
        <taxon>Geometroidea</taxon>
        <taxon>Geometridae</taxon>
        <taxon>Larentiinae</taxon>
        <taxon>Operophtera</taxon>
    </lineage>
</organism>